<evidence type="ECO:0000313" key="2">
    <source>
        <dbReference type="Proteomes" id="UP000790347"/>
    </source>
</evidence>
<comment type="caution">
    <text evidence="1">The sequence shown here is derived from an EMBL/GenBank/DDBJ whole genome shotgun (WGS) entry which is preliminary data.</text>
</comment>
<proteinExistence type="predicted"/>
<dbReference type="EMBL" id="ASGP02000003">
    <property type="protein sequence ID" value="KAH9518074.1"/>
    <property type="molecule type" value="Genomic_DNA"/>
</dbReference>
<keyword evidence="2" id="KW-1185">Reference proteome</keyword>
<organism evidence="1 2">
    <name type="scientific">Dermatophagoides farinae</name>
    <name type="common">American house dust mite</name>
    <dbReference type="NCBI Taxonomy" id="6954"/>
    <lineage>
        <taxon>Eukaryota</taxon>
        <taxon>Metazoa</taxon>
        <taxon>Ecdysozoa</taxon>
        <taxon>Arthropoda</taxon>
        <taxon>Chelicerata</taxon>
        <taxon>Arachnida</taxon>
        <taxon>Acari</taxon>
        <taxon>Acariformes</taxon>
        <taxon>Sarcoptiformes</taxon>
        <taxon>Astigmata</taxon>
        <taxon>Psoroptidia</taxon>
        <taxon>Analgoidea</taxon>
        <taxon>Pyroglyphidae</taxon>
        <taxon>Dermatophagoidinae</taxon>
        <taxon>Dermatophagoides</taxon>
    </lineage>
</organism>
<evidence type="ECO:0000313" key="1">
    <source>
        <dbReference type="EMBL" id="KAH9518074.1"/>
    </source>
</evidence>
<gene>
    <name evidence="1" type="ORF">DERF_008677</name>
</gene>
<reference evidence="1" key="1">
    <citation type="submission" date="2013-05" db="EMBL/GenBank/DDBJ databases">
        <authorList>
            <person name="Yim A.K.Y."/>
            <person name="Chan T.F."/>
            <person name="Ji K.M."/>
            <person name="Liu X.Y."/>
            <person name="Zhou J.W."/>
            <person name="Li R.Q."/>
            <person name="Yang K.Y."/>
            <person name="Li J."/>
            <person name="Li M."/>
            <person name="Law P.T.W."/>
            <person name="Wu Y.L."/>
            <person name="Cai Z.L."/>
            <person name="Qin H."/>
            <person name="Bao Y."/>
            <person name="Leung R.K.K."/>
            <person name="Ng P.K.S."/>
            <person name="Zou J."/>
            <person name="Zhong X.J."/>
            <person name="Ran P.X."/>
            <person name="Zhong N.S."/>
            <person name="Liu Z.G."/>
            <person name="Tsui S.K.W."/>
        </authorList>
    </citation>
    <scope>NUCLEOTIDE SEQUENCE</scope>
    <source>
        <strain evidence="1">Derf</strain>
        <tissue evidence="1">Whole organism</tissue>
    </source>
</reference>
<dbReference type="Proteomes" id="UP000790347">
    <property type="component" value="Unassembled WGS sequence"/>
</dbReference>
<accession>A0A922I252</accession>
<protein>
    <submittedName>
        <fullName evidence="1">Uncharacterized protein</fullName>
    </submittedName>
</protein>
<name>A0A922I252_DERFA</name>
<sequence length="61" mass="7218">MDANICEIRIWPLVMIMTIIHPSSICFRPKHSKDNPMIYTNKKKSYWQRIDDGDNNDHDGN</sequence>
<dbReference type="AlphaFoldDB" id="A0A922I252"/>
<reference evidence="1" key="2">
    <citation type="journal article" date="2022" name="Res Sq">
        <title>Comparative Genomics Reveals Insights into the Divergent Evolution of Astigmatic Mites and Household Pest Adaptations.</title>
        <authorList>
            <person name="Xiong Q."/>
            <person name="Wan A.T.-Y."/>
            <person name="Liu X.-Y."/>
            <person name="Fung C.S.-H."/>
            <person name="Xiao X."/>
            <person name="Malainual N."/>
            <person name="Hou J."/>
            <person name="Wang L."/>
            <person name="Wang M."/>
            <person name="Yang K."/>
            <person name="Cui Y."/>
            <person name="Leung E."/>
            <person name="Nong W."/>
            <person name="Shin S.-K."/>
            <person name="Au S."/>
            <person name="Jeong K.Y."/>
            <person name="Chew F.T."/>
            <person name="Hui J."/>
            <person name="Leung T.F."/>
            <person name="Tungtrongchitr A."/>
            <person name="Zhong N."/>
            <person name="Liu Z."/>
            <person name="Tsui S."/>
        </authorList>
    </citation>
    <scope>NUCLEOTIDE SEQUENCE</scope>
    <source>
        <strain evidence="1">Derf</strain>
        <tissue evidence="1">Whole organism</tissue>
    </source>
</reference>